<dbReference type="GO" id="GO:0009288">
    <property type="term" value="C:bacterial-type flagellum"/>
    <property type="evidence" value="ECO:0007669"/>
    <property type="project" value="InterPro"/>
</dbReference>
<reference evidence="13" key="1">
    <citation type="journal article" date="2020" name="Microbiol. Resour. Announc.">
        <title>Complete Genome Sequence of Geobacillus sp. Strain E55-1, Isolated from Mine Geyser in Japan.</title>
        <authorList>
            <person name="Miyazaki K."/>
            <person name="Hase E."/>
            <person name="Tokito N."/>
        </authorList>
    </citation>
    <scope>NUCLEOTIDE SEQUENCE [LARGE SCALE GENOMIC DNA]</scope>
    <source>
        <strain evidence="13">E55-1</strain>
    </source>
</reference>
<protein>
    <recommendedName>
        <fullName evidence="3">Flagellar FliJ protein</fullName>
    </recommendedName>
</protein>
<organism evidence="12 13">
    <name type="scientific">Geobacillus subterraneus</name>
    <dbReference type="NCBI Taxonomy" id="129338"/>
    <lineage>
        <taxon>Bacteria</taxon>
        <taxon>Bacillati</taxon>
        <taxon>Bacillota</taxon>
        <taxon>Bacilli</taxon>
        <taxon>Bacillales</taxon>
        <taxon>Anoxybacillaceae</taxon>
        <taxon>Geobacillus</taxon>
    </lineage>
</organism>
<evidence type="ECO:0000256" key="8">
    <source>
        <dbReference type="ARBA" id="ARBA00022927"/>
    </source>
</evidence>
<evidence type="ECO:0000256" key="5">
    <source>
        <dbReference type="ARBA" id="ARBA00022475"/>
    </source>
</evidence>
<dbReference type="GO" id="GO:0015031">
    <property type="term" value="P:protein transport"/>
    <property type="evidence" value="ECO:0007669"/>
    <property type="project" value="UniProtKB-KW"/>
</dbReference>
<evidence type="ECO:0000256" key="10">
    <source>
        <dbReference type="ARBA" id="ARBA00023225"/>
    </source>
</evidence>
<dbReference type="GO" id="GO:0071973">
    <property type="term" value="P:bacterial-type flagellum-dependent cell motility"/>
    <property type="evidence" value="ECO:0007669"/>
    <property type="project" value="InterPro"/>
</dbReference>
<proteinExistence type="inferred from homology"/>
<keyword evidence="4" id="KW-0813">Transport</keyword>
<evidence type="ECO:0000256" key="7">
    <source>
        <dbReference type="ARBA" id="ARBA00022795"/>
    </source>
</evidence>
<dbReference type="GO" id="GO:0005886">
    <property type="term" value="C:plasma membrane"/>
    <property type="evidence" value="ECO:0007669"/>
    <property type="project" value="UniProtKB-SubCell"/>
</dbReference>
<evidence type="ECO:0000313" key="13">
    <source>
        <dbReference type="Proteomes" id="UP000501421"/>
    </source>
</evidence>
<dbReference type="Proteomes" id="UP000501421">
    <property type="component" value="Chromosome"/>
</dbReference>
<keyword evidence="5" id="KW-1003">Cell membrane</keyword>
<keyword evidence="6" id="KW-0145">Chemotaxis</keyword>
<dbReference type="GO" id="GO:0044781">
    <property type="term" value="P:bacterial-type flagellum organization"/>
    <property type="evidence" value="ECO:0007669"/>
    <property type="project" value="UniProtKB-KW"/>
</dbReference>
<dbReference type="NCBIfam" id="TIGR02473">
    <property type="entry name" value="flagell_FliJ"/>
    <property type="match status" value="1"/>
</dbReference>
<dbReference type="Pfam" id="PF02050">
    <property type="entry name" value="FliJ"/>
    <property type="match status" value="1"/>
</dbReference>
<dbReference type="InterPro" id="IPR012823">
    <property type="entry name" value="Flagell_FliJ"/>
</dbReference>
<keyword evidence="13" id="KW-1185">Reference proteome</keyword>
<evidence type="ECO:0000256" key="2">
    <source>
        <dbReference type="ARBA" id="ARBA00010004"/>
    </source>
</evidence>
<sequence length="148" mass="17915">MMTTFRLQKIWAMKEKEKQAALGEYEAAVRKFEQAAETLYRLLKEKERGEAVRDEQLRAGLSIGAIRHMLHYLANMERTIDHYQLVVMQAREQMQRRQRRLVELNIEAKKYEKMHERAQQWAKQLEKEAERRFFDEMAIQRFARQGEL</sequence>
<keyword evidence="9" id="KW-0472">Membrane</keyword>
<keyword evidence="7" id="KW-1005">Bacterial flagellum biogenesis</keyword>
<dbReference type="GO" id="GO:0006935">
    <property type="term" value="P:chemotaxis"/>
    <property type="evidence" value="ECO:0007669"/>
    <property type="project" value="UniProtKB-KW"/>
</dbReference>
<feature type="coiled-coil region" evidence="11">
    <location>
        <begin position="73"/>
        <end position="131"/>
    </location>
</feature>
<evidence type="ECO:0000256" key="9">
    <source>
        <dbReference type="ARBA" id="ARBA00023136"/>
    </source>
</evidence>
<keyword evidence="11" id="KW-0175">Coiled coil</keyword>
<gene>
    <name evidence="12" type="ORF">GsuE55_15200</name>
</gene>
<dbReference type="EMBL" id="AP022557">
    <property type="protein sequence ID" value="BBW96687.1"/>
    <property type="molecule type" value="Genomic_DNA"/>
</dbReference>
<comment type="subcellular location">
    <subcellularLocation>
        <location evidence="1">Cell membrane</location>
        <topology evidence="1">Peripheral membrane protein</topology>
        <orientation evidence="1">Cytoplasmic side</orientation>
    </subcellularLocation>
</comment>
<dbReference type="RefSeq" id="WP_108209767.1">
    <property type="nucleotide sequence ID" value="NZ_AP022557.1"/>
</dbReference>
<evidence type="ECO:0000256" key="11">
    <source>
        <dbReference type="SAM" id="Coils"/>
    </source>
</evidence>
<dbReference type="InterPro" id="IPR053716">
    <property type="entry name" value="Flag_assembly_chemotaxis_eff"/>
</dbReference>
<dbReference type="Gene3D" id="1.10.287.1700">
    <property type="match status" value="1"/>
</dbReference>
<keyword evidence="8" id="KW-0653">Protein transport</keyword>
<keyword evidence="10" id="KW-1006">Bacterial flagellum protein export</keyword>
<comment type="similarity">
    <text evidence="2">Belongs to the FliJ family.</text>
</comment>
<name>A0A679FR07_9BACL</name>
<evidence type="ECO:0000256" key="1">
    <source>
        <dbReference type="ARBA" id="ARBA00004413"/>
    </source>
</evidence>
<accession>A0A679FR07</accession>
<evidence type="ECO:0000256" key="6">
    <source>
        <dbReference type="ARBA" id="ARBA00022500"/>
    </source>
</evidence>
<evidence type="ECO:0000313" key="12">
    <source>
        <dbReference type="EMBL" id="BBW96687.1"/>
    </source>
</evidence>
<dbReference type="AlphaFoldDB" id="A0A679FR07"/>
<evidence type="ECO:0000256" key="3">
    <source>
        <dbReference type="ARBA" id="ARBA00020392"/>
    </source>
</evidence>
<evidence type="ECO:0000256" key="4">
    <source>
        <dbReference type="ARBA" id="ARBA00022448"/>
    </source>
</evidence>